<keyword evidence="3" id="KW-1185">Reference proteome</keyword>
<name>A0A0D2D3M6_9EURO</name>
<keyword evidence="1" id="KW-0812">Transmembrane</keyword>
<dbReference type="AlphaFoldDB" id="A0A0D2D3M6"/>
<sequence length="342" mass="39652">MLDPLEENRLRSPLREDVRLALVNRIWGASSDRKLCAYIQYYEDQCRHADTAAERHSEVVDAIEMLKGNTETRESLRRKLSSVDNQGSPGEIQVQVEALLALVVRLWLMVNVGNVGPAWNPGQTQVHWTEGTIHTFINETFTPDHELDTQVKLEKIFNARNLQRISGIRVSWTDNIVDHLSMRDDDTRVLIFHHASFLHLHRDFNTGSPFTLEFLDETLRTLSLLLPPNDRKTIKWFKQKQRQFNLDLQAGRGTHLNATARQIENFKYWRDRLVILKQAFDESEPKTVSQWWNDDRKKVQWYTFWVAALVLALTIVFGLIQSISGIVQAWASVKALHADYPS</sequence>
<keyword evidence="1" id="KW-1133">Transmembrane helix</keyword>
<gene>
    <name evidence="2" type="ORF">PV04_00341</name>
</gene>
<evidence type="ECO:0000256" key="1">
    <source>
        <dbReference type="SAM" id="Phobius"/>
    </source>
</evidence>
<dbReference type="Proteomes" id="UP000054266">
    <property type="component" value="Unassembled WGS sequence"/>
</dbReference>
<keyword evidence="1" id="KW-0472">Membrane</keyword>
<evidence type="ECO:0000313" key="3">
    <source>
        <dbReference type="Proteomes" id="UP000054266"/>
    </source>
</evidence>
<evidence type="ECO:0000313" key="2">
    <source>
        <dbReference type="EMBL" id="KIW72121.1"/>
    </source>
</evidence>
<feature type="transmembrane region" description="Helical" evidence="1">
    <location>
        <begin position="301"/>
        <end position="320"/>
    </location>
</feature>
<accession>A0A0D2D3M6</accession>
<organism evidence="2 3">
    <name type="scientific">Phialophora macrospora</name>
    <dbReference type="NCBI Taxonomy" id="1851006"/>
    <lineage>
        <taxon>Eukaryota</taxon>
        <taxon>Fungi</taxon>
        <taxon>Dikarya</taxon>
        <taxon>Ascomycota</taxon>
        <taxon>Pezizomycotina</taxon>
        <taxon>Eurotiomycetes</taxon>
        <taxon>Chaetothyriomycetidae</taxon>
        <taxon>Chaetothyriales</taxon>
        <taxon>Herpotrichiellaceae</taxon>
        <taxon>Phialophora</taxon>
    </lineage>
</organism>
<protein>
    <submittedName>
        <fullName evidence="2">Uncharacterized protein</fullName>
    </submittedName>
</protein>
<proteinExistence type="predicted"/>
<dbReference type="EMBL" id="KN846956">
    <property type="protein sequence ID" value="KIW72121.1"/>
    <property type="molecule type" value="Genomic_DNA"/>
</dbReference>
<dbReference type="HOGENOM" id="CLU_053383_0_0_1"/>
<reference evidence="2 3" key="1">
    <citation type="submission" date="2015-01" db="EMBL/GenBank/DDBJ databases">
        <title>The Genome Sequence of Capronia semiimmersa CBS27337.</title>
        <authorList>
            <consortium name="The Broad Institute Genomics Platform"/>
            <person name="Cuomo C."/>
            <person name="de Hoog S."/>
            <person name="Gorbushina A."/>
            <person name="Stielow B."/>
            <person name="Teixiera M."/>
            <person name="Abouelleil A."/>
            <person name="Chapman S.B."/>
            <person name="Priest M."/>
            <person name="Young S.K."/>
            <person name="Wortman J."/>
            <person name="Nusbaum C."/>
            <person name="Birren B."/>
        </authorList>
    </citation>
    <scope>NUCLEOTIDE SEQUENCE [LARGE SCALE GENOMIC DNA]</scope>
    <source>
        <strain evidence="2 3">CBS 27337</strain>
    </source>
</reference>